<evidence type="ECO:0000313" key="3">
    <source>
        <dbReference type="EMBL" id="KNE61645.1"/>
    </source>
</evidence>
<protein>
    <submittedName>
        <fullName evidence="3">Uncharacterized protein</fullName>
    </submittedName>
</protein>
<dbReference type="AlphaFoldDB" id="A0A0L0SH03"/>
<dbReference type="EMBL" id="GG745338">
    <property type="protein sequence ID" value="KNE61645.1"/>
    <property type="molecule type" value="Genomic_DNA"/>
</dbReference>
<reference evidence="3 4" key="2">
    <citation type="submission" date="2009-11" db="EMBL/GenBank/DDBJ databases">
        <title>The Genome Sequence of Allomyces macrogynus strain ATCC 38327.</title>
        <authorList>
            <consortium name="The Broad Institute Genome Sequencing Platform"/>
            <person name="Russ C."/>
            <person name="Cuomo C."/>
            <person name="Shea T."/>
            <person name="Young S.K."/>
            <person name="Zeng Q."/>
            <person name="Koehrsen M."/>
            <person name="Haas B."/>
            <person name="Borodovsky M."/>
            <person name="Guigo R."/>
            <person name="Alvarado L."/>
            <person name="Berlin A."/>
            <person name="Borenstein D."/>
            <person name="Chen Z."/>
            <person name="Engels R."/>
            <person name="Freedman E."/>
            <person name="Gellesch M."/>
            <person name="Goldberg J."/>
            <person name="Griggs A."/>
            <person name="Gujja S."/>
            <person name="Heiman D."/>
            <person name="Hepburn T."/>
            <person name="Howarth C."/>
            <person name="Jen D."/>
            <person name="Larson L."/>
            <person name="Lewis B."/>
            <person name="Mehta T."/>
            <person name="Park D."/>
            <person name="Pearson M."/>
            <person name="Roberts A."/>
            <person name="Saif S."/>
            <person name="Shenoy N."/>
            <person name="Sisk P."/>
            <person name="Stolte C."/>
            <person name="Sykes S."/>
            <person name="Walk T."/>
            <person name="White J."/>
            <person name="Yandava C."/>
            <person name="Burger G."/>
            <person name="Gray M.W."/>
            <person name="Holland P.W.H."/>
            <person name="King N."/>
            <person name="Lang F.B.F."/>
            <person name="Roger A.J."/>
            <person name="Ruiz-Trillo I."/>
            <person name="Lander E."/>
            <person name="Nusbaum C."/>
        </authorList>
    </citation>
    <scope>NUCLEOTIDE SEQUENCE [LARGE SCALE GENOMIC DNA]</scope>
    <source>
        <strain evidence="3 4">ATCC 38327</strain>
    </source>
</reference>
<gene>
    <name evidence="3" type="ORF">AMAG_06454</name>
</gene>
<proteinExistence type="predicted"/>
<name>A0A0L0SH03_ALLM3</name>
<evidence type="ECO:0000256" key="2">
    <source>
        <dbReference type="SAM" id="SignalP"/>
    </source>
</evidence>
<keyword evidence="4" id="KW-1185">Reference proteome</keyword>
<organism evidence="3 4">
    <name type="scientific">Allomyces macrogynus (strain ATCC 38327)</name>
    <name type="common">Allomyces javanicus var. macrogynus</name>
    <dbReference type="NCBI Taxonomy" id="578462"/>
    <lineage>
        <taxon>Eukaryota</taxon>
        <taxon>Fungi</taxon>
        <taxon>Fungi incertae sedis</taxon>
        <taxon>Blastocladiomycota</taxon>
        <taxon>Blastocladiomycetes</taxon>
        <taxon>Blastocladiales</taxon>
        <taxon>Blastocladiaceae</taxon>
        <taxon>Allomyces</taxon>
    </lineage>
</organism>
<sequence length="140" mass="14831">MRMVLQKSVLFQTVATILNWAQAIAAPEVAVLAKAGLLRDCVYSIALTPDLIPRLLQDLVENAVLWPHCKPAGFERDRISFIGGLASKMDVAVLDSPQVQVEDGLADDRAAAGPAATDQAAEREQGAADVDVKIGALSPV</sequence>
<feature type="chain" id="PRO_5005547804" evidence="2">
    <location>
        <begin position="26"/>
        <end position="140"/>
    </location>
</feature>
<feature type="region of interest" description="Disordered" evidence="1">
    <location>
        <begin position="105"/>
        <end position="127"/>
    </location>
</feature>
<feature type="signal peptide" evidence="2">
    <location>
        <begin position="1"/>
        <end position="25"/>
    </location>
</feature>
<reference evidence="3 4" key="1">
    <citation type="submission" date="2009-11" db="EMBL/GenBank/DDBJ databases">
        <title>Annotation of Allomyces macrogynus ATCC 38327.</title>
        <authorList>
            <consortium name="The Broad Institute Genome Sequencing Platform"/>
            <person name="Russ C."/>
            <person name="Cuomo C."/>
            <person name="Burger G."/>
            <person name="Gray M.W."/>
            <person name="Holland P.W.H."/>
            <person name="King N."/>
            <person name="Lang F.B.F."/>
            <person name="Roger A.J."/>
            <person name="Ruiz-Trillo I."/>
            <person name="Young S.K."/>
            <person name="Zeng Q."/>
            <person name="Gargeya S."/>
            <person name="Fitzgerald M."/>
            <person name="Haas B."/>
            <person name="Abouelleil A."/>
            <person name="Alvarado L."/>
            <person name="Arachchi H.M."/>
            <person name="Berlin A."/>
            <person name="Chapman S.B."/>
            <person name="Gearin G."/>
            <person name="Goldberg J."/>
            <person name="Griggs A."/>
            <person name="Gujja S."/>
            <person name="Hansen M."/>
            <person name="Heiman D."/>
            <person name="Howarth C."/>
            <person name="Larimer J."/>
            <person name="Lui A."/>
            <person name="MacDonald P.J.P."/>
            <person name="McCowen C."/>
            <person name="Montmayeur A."/>
            <person name="Murphy C."/>
            <person name="Neiman D."/>
            <person name="Pearson M."/>
            <person name="Priest M."/>
            <person name="Roberts A."/>
            <person name="Saif S."/>
            <person name="Shea T."/>
            <person name="Sisk P."/>
            <person name="Stolte C."/>
            <person name="Sykes S."/>
            <person name="Wortman J."/>
            <person name="Nusbaum C."/>
            <person name="Birren B."/>
        </authorList>
    </citation>
    <scope>NUCLEOTIDE SEQUENCE [LARGE SCALE GENOMIC DNA]</scope>
    <source>
        <strain evidence="3 4">ATCC 38327</strain>
    </source>
</reference>
<dbReference type="Proteomes" id="UP000054350">
    <property type="component" value="Unassembled WGS sequence"/>
</dbReference>
<evidence type="ECO:0000256" key="1">
    <source>
        <dbReference type="SAM" id="MobiDB-lite"/>
    </source>
</evidence>
<evidence type="ECO:0000313" key="4">
    <source>
        <dbReference type="Proteomes" id="UP000054350"/>
    </source>
</evidence>
<dbReference type="VEuPathDB" id="FungiDB:AMAG_06454"/>
<accession>A0A0L0SH03</accession>
<keyword evidence="2" id="KW-0732">Signal</keyword>